<accession>A0A4R5A6M9</accession>
<gene>
    <name evidence="2" type="ORF">E1262_26035</name>
</gene>
<proteinExistence type="predicted"/>
<dbReference type="AlphaFoldDB" id="A0A4R5A6M9"/>
<keyword evidence="3" id="KW-1185">Reference proteome</keyword>
<reference evidence="2 3" key="1">
    <citation type="submission" date="2019-02" db="EMBL/GenBank/DDBJ databases">
        <title>Draft genome sequences of novel Actinobacteria.</title>
        <authorList>
            <person name="Sahin N."/>
            <person name="Ay H."/>
            <person name="Saygin H."/>
        </authorList>
    </citation>
    <scope>NUCLEOTIDE SEQUENCE [LARGE SCALE GENOMIC DNA]</scope>
    <source>
        <strain evidence="2 3">8K307</strain>
    </source>
</reference>
<evidence type="ECO:0000259" key="1">
    <source>
        <dbReference type="PROSITE" id="PS51704"/>
    </source>
</evidence>
<dbReference type="InterPro" id="IPR030395">
    <property type="entry name" value="GP_PDE_dom"/>
</dbReference>
<dbReference type="PANTHER" id="PTHR43805:SF1">
    <property type="entry name" value="GP-PDE DOMAIN-CONTAINING PROTEIN"/>
    <property type="match status" value="1"/>
</dbReference>
<protein>
    <submittedName>
        <fullName evidence="2">Glycerophosphodiester phosphodiesterase</fullName>
    </submittedName>
</protein>
<dbReference type="InterPro" id="IPR017946">
    <property type="entry name" value="PLC-like_Pdiesterase_TIM-brl"/>
</dbReference>
<dbReference type="PROSITE" id="PS51704">
    <property type="entry name" value="GP_PDE"/>
    <property type="match status" value="1"/>
</dbReference>
<dbReference type="RefSeq" id="WP_132107120.1">
    <property type="nucleotide sequence ID" value="NZ_SMLB01000055.1"/>
</dbReference>
<dbReference type="PANTHER" id="PTHR43805">
    <property type="entry name" value="GLYCEROPHOSPHORYL DIESTER PHOSPHODIESTERASE"/>
    <property type="match status" value="1"/>
</dbReference>
<comment type="caution">
    <text evidence="2">The sequence shown here is derived from an EMBL/GenBank/DDBJ whole genome shotgun (WGS) entry which is preliminary data.</text>
</comment>
<name>A0A4R5A6M9_9ACTN</name>
<sequence length="262" mass="27565">MAGIHPYLDRPGPLALAHRGFSLDGLENSMAAFAAAVELGYEYVETDVHATADGIAVALHDATLDRVTDRTGAVATLPWSEVKRALIGGVEPVPALEDVLGSWPELRVNIDVKSPSAVAPLARVLDRTRAHDRVCVASFSDARRRAVLRRVAAPVATSAGQTLIAAFVAAASTPGARRFAATALRGVDCLQVPATFRGRAVVTPATVAAAHAAGKQVHVWTVNEPAQMRRLLDLGVDGLITDRADLLRDVLVARSAWHGTGG</sequence>
<dbReference type="EMBL" id="SMLB01000055">
    <property type="protein sequence ID" value="TDD65212.1"/>
    <property type="molecule type" value="Genomic_DNA"/>
</dbReference>
<dbReference type="GO" id="GO:0008081">
    <property type="term" value="F:phosphoric diester hydrolase activity"/>
    <property type="evidence" value="ECO:0007669"/>
    <property type="project" value="InterPro"/>
</dbReference>
<dbReference type="Gene3D" id="3.20.20.190">
    <property type="entry name" value="Phosphatidylinositol (PI) phosphodiesterase"/>
    <property type="match status" value="1"/>
</dbReference>
<dbReference type="GO" id="GO:0006629">
    <property type="term" value="P:lipid metabolic process"/>
    <property type="evidence" value="ECO:0007669"/>
    <property type="project" value="InterPro"/>
</dbReference>
<dbReference type="OrthoDB" id="5241788at2"/>
<dbReference type="Pfam" id="PF03009">
    <property type="entry name" value="GDPD"/>
    <property type="match status" value="1"/>
</dbReference>
<dbReference type="SUPFAM" id="SSF51695">
    <property type="entry name" value="PLC-like phosphodiesterases"/>
    <property type="match status" value="1"/>
</dbReference>
<organism evidence="2 3">
    <name type="scientific">Jiangella aurantiaca</name>
    <dbReference type="NCBI Taxonomy" id="2530373"/>
    <lineage>
        <taxon>Bacteria</taxon>
        <taxon>Bacillati</taxon>
        <taxon>Actinomycetota</taxon>
        <taxon>Actinomycetes</taxon>
        <taxon>Jiangellales</taxon>
        <taxon>Jiangellaceae</taxon>
        <taxon>Jiangella</taxon>
    </lineage>
</organism>
<feature type="domain" description="GP-PDE" evidence="1">
    <location>
        <begin position="13"/>
        <end position="251"/>
    </location>
</feature>
<dbReference type="Proteomes" id="UP000295217">
    <property type="component" value="Unassembled WGS sequence"/>
</dbReference>
<evidence type="ECO:0000313" key="3">
    <source>
        <dbReference type="Proteomes" id="UP000295217"/>
    </source>
</evidence>
<evidence type="ECO:0000313" key="2">
    <source>
        <dbReference type="EMBL" id="TDD65212.1"/>
    </source>
</evidence>